<keyword evidence="11" id="KW-1185">Reference proteome</keyword>
<protein>
    <submittedName>
        <fullName evidence="10">Mitochondrial inner membrane protease subunit 1</fullName>
    </submittedName>
</protein>
<reference evidence="10" key="1">
    <citation type="submission" date="2019-05" db="EMBL/GenBank/DDBJ databases">
        <title>Annotation for the trematode Fasciolopsis buski.</title>
        <authorList>
            <person name="Choi Y.-J."/>
        </authorList>
    </citation>
    <scope>NUCLEOTIDE SEQUENCE</scope>
    <source>
        <strain evidence="10">HT</strain>
        <tissue evidence="10">Whole worm</tissue>
    </source>
</reference>
<evidence type="ECO:0000256" key="2">
    <source>
        <dbReference type="ARBA" id="ARBA00011805"/>
    </source>
</evidence>
<evidence type="ECO:0000313" key="11">
    <source>
        <dbReference type="Proteomes" id="UP000728185"/>
    </source>
</evidence>
<dbReference type="InterPro" id="IPR019533">
    <property type="entry name" value="Peptidase_S26"/>
</dbReference>
<evidence type="ECO:0000256" key="7">
    <source>
        <dbReference type="ARBA" id="ARBA00038445"/>
    </source>
</evidence>
<evidence type="ECO:0000256" key="8">
    <source>
        <dbReference type="PIRSR" id="PIRSR600223-1"/>
    </source>
</evidence>
<evidence type="ECO:0000256" key="6">
    <source>
        <dbReference type="ARBA" id="ARBA00023136"/>
    </source>
</evidence>
<evidence type="ECO:0000256" key="1">
    <source>
        <dbReference type="ARBA" id="ARBA00004273"/>
    </source>
</evidence>
<dbReference type="Pfam" id="PF10502">
    <property type="entry name" value="Peptidase_S26"/>
    <property type="match status" value="1"/>
</dbReference>
<dbReference type="Gene3D" id="2.10.109.10">
    <property type="entry name" value="Umud Fragment, subunit A"/>
    <property type="match status" value="1"/>
</dbReference>
<dbReference type="OrthoDB" id="308440at2759"/>
<keyword evidence="4" id="KW-0378">Hydrolase</keyword>
<sequence length="183" mass="20590">MLLRIPKNLRHLICAFGSSVIVYRYHSYVGTVVYCEGISMEPTVNNGDYLLVERISVTCGKIKRRSNNYSHVLKRIKALGDESVTYWDDMHCATVAREVPLNHVWLEGDNSSHSLDSRNYGPVPISRLEYRVLLRLWPLTGFGRLSSHGPCSTTPLPVPSPPNLTTPVEACSEFALLDKKSQM</sequence>
<proteinExistence type="inferred from homology"/>
<dbReference type="GO" id="GO:0042720">
    <property type="term" value="C:mitochondrial inner membrane peptidase complex"/>
    <property type="evidence" value="ECO:0007669"/>
    <property type="project" value="TreeGrafter"/>
</dbReference>
<comment type="subunit">
    <text evidence="2">Heterodimer of 2 subunits, IMMPL1 and IMMPL2.</text>
</comment>
<dbReference type="SUPFAM" id="SSF51306">
    <property type="entry name" value="LexA/Signal peptidase"/>
    <property type="match status" value="1"/>
</dbReference>
<dbReference type="PANTHER" id="PTHR12383">
    <property type="entry name" value="PROTEASE FAMILY S26 MITOCHONDRIAL INNER MEMBRANE PROTEASE-RELATED"/>
    <property type="match status" value="1"/>
</dbReference>
<evidence type="ECO:0000259" key="9">
    <source>
        <dbReference type="Pfam" id="PF10502"/>
    </source>
</evidence>
<dbReference type="InterPro" id="IPR036286">
    <property type="entry name" value="LexA/Signal_pep-like_sf"/>
</dbReference>
<dbReference type="GO" id="GO:0006465">
    <property type="term" value="P:signal peptide processing"/>
    <property type="evidence" value="ECO:0007669"/>
    <property type="project" value="InterPro"/>
</dbReference>
<dbReference type="InterPro" id="IPR052064">
    <property type="entry name" value="Mito_IMP1_subunit"/>
</dbReference>
<evidence type="ECO:0000313" key="10">
    <source>
        <dbReference type="EMBL" id="KAA0193622.1"/>
    </source>
</evidence>
<keyword evidence="6" id="KW-0472">Membrane</keyword>
<dbReference type="GO" id="GO:0006627">
    <property type="term" value="P:protein processing involved in protein targeting to mitochondrion"/>
    <property type="evidence" value="ECO:0007669"/>
    <property type="project" value="TreeGrafter"/>
</dbReference>
<dbReference type="CDD" id="cd06530">
    <property type="entry name" value="S26_SPase_I"/>
    <property type="match status" value="1"/>
</dbReference>
<name>A0A8E0VM63_9TREM</name>
<keyword evidence="3" id="KW-0999">Mitochondrion inner membrane</keyword>
<gene>
    <name evidence="10" type="ORF">FBUS_01636</name>
</gene>
<dbReference type="InterPro" id="IPR000223">
    <property type="entry name" value="Pept_S26A_signal_pept_1"/>
</dbReference>
<comment type="caution">
    <text evidence="10">The sequence shown here is derived from an EMBL/GenBank/DDBJ whole genome shotgun (WGS) entry which is preliminary data.</text>
</comment>
<organism evidence="10 11">
    <name type="scientific">Fasciolopsis buskii</name>
    <dbReference type="NCBI Taxonomy" id="27845"/>
    <lineage>
        <taxon>Eukaryota</taxon>
        <taxon>Metazoa</taxon>
        <taxon>Spiralia</taxon>
        <taxon>Lophotrochozoa</taxon>
        <taxon>Platyhelminthes</taxon>
        <taxon>Trematoda</taxon>
        <taxon>Digenea</taxon>
        <taxon>Plagiorchiida</taxon>
        <taxon>Echinostomata</taxon>
        <taxon>Echinostomatoidea</taxon>
        <taxon>Fasciolidae</taxon>
        <taxon>Fasciolopsis</taxon>
    </lineage>
</organism>
<feature type="active site" evidence="8">
    <location>
        <position position="74"/>
    </location>
</feature>
<comment type="subcellular location">
    <subcellularLocation>
        <location evidence="1">Mitochondrion inner membrane</location>
    </subcellularLocation>
</comment>
<evidence type="ECO:0000256" key="5">
    <source>
        <dbReference type="ARBA" id="ARBA00023128"/>
    </source>
</evidence>
<keyword evidence="5" id="KW-0496">Mitochondrion</keyword>
<feature type="active site" evidence="8">
    <location>
        <position position="39"/>
    </location>
</feature>
<dbReference type="PANTHER" id="PTHR12383:SF16">
    <property type="entry name" value="MITOCHONDRIAL INNER MEMBRANE PROTEASE SUBUNIT 1"/>
    <property type="match status" value="1"/>
</dbReference>
<evidence type="ECO:0000256" key="3">
    <source>
        <dbReference type="ARBA" id="ARBA00022792"/>
    </source>
</evidence>
<comment type="similarity">
    <text evidence="7">Belongs to the peptidase S26 family. IMP1 subfamily.</text>
</comment>
<dbReference type="EMBL" id="LUCM01004903">
    <property type="protein sequence ID" value="KAA0193622.1"/>
    <property type="molecule type" value="Genomic_DNA"/>
</dbReference>
<keyword evidence="10" id="KW-0645">Protease</keyword>
<dbReference type="AlphaFoldDB" id="A0A8E0VM63"/>
<feature type="domain" description="Peptidase S26" evidence="9">
    <location>
        <begin position="87"/>
        <end position="137"/>
    </location>
</feature>
<evidence type="ECO:0000256" key="4">
    <source>
        <dbReference type="ARBA" id="ARBA00022801"/>
    </source>
</evidence>
<dbReference type="PRINTS" id="PR00727">
    <property type="entry name" value="LEADERPTASE"/>
</dbReference>
<accession>A0A8E0VM63</accession>
<dbReference type="GO" id="GO:0004252">
    <property type="term" value="F:serine-type endopeptidase activity"/>
    <property type="evidence" value="ECO:0007669"/>
    <property type="project" value="InterPro"/>
</dbReference>
<dbReference type="Proteomes" id="UP000728185">
    <property type="component" value="Unassembled WGS sequence"/>
</dbReference>